<name>A0A934X0E7_9BACT</name>
<accession>A0A934X0E7</accession>
<evidence type="ECO:0000313" key="1">
    <source>
        <dbReference type="EMBL" id="MBK6266211.1"/>
    </source>
</evidence>
<sequence>MRKISTIILLITSLAGLQYSCSTTRQKTSKPGTLSAIDTLAFLTPQIVIESQNSHSVKIEEDLSMEIREDVREIISATLRKKYQLLPEPLQITEFDNQKITHFFENSMLLRTRSIRWNSLHF</sequence>
<protein>
    <submittedName>
        <fullName evidence="1">Uncharacterized protein</fullName>
    </submittedName>
</protein>
<reference evidence="1" key="1">
    <citation type="submission" date="2021-01" db="EMBL/GenBank/DDBJ databases">
        <title>Marivirga aurantiaca sp. nov., isolated from intertidal surface sediments.</title>
        <authorList>
            <person name="Zhang M."/>
        </authorList>
    </citation>
    <scope>NUCLEOTIDE SEQUENCE</scope>
    <source>
        <strain evidence="1">S37H4</strain>
    </source>
</reference>
<dbReference type="AlphaFoldDB" id="A0A934X0E7"/>
<dbReference type="EMBL" id="JAEQBW010000006">
    <property type="protein sequence ID" value="MBK6266211.1"/>
    <property type="molecule type" value="Genomic_DNA"/>
</dbReference>
<proteinExistence type="predicted"/>
<dbReference type="RefSeq" id="WP_201431888.1">
    <property type="nucleotide sequence ID" value="NZ_JAEQBW010000006.1"/>
</dbReference>
<gene>
    <name evidence="1" type="ORF">JKA74_14290</name>
</gene>
<evidence type="ECO:0000313" key="2">
    <source>
        <dbReference type="Proteomes" id="UP000611723"/>
    </source>
</evidence>
<dbReference type="Proteomes" id="UP000611723">
    <property type="component" value="Unassembled WGS sequence"/>
</dbReference>
<organism evidence="1 2">
    <name type="scientific">Marivirga aurantiaca</name>
    <dbReference type="NCBI Taxonomy" id="2802615"/>
    <lineage>
        <taxon>Bacteria</taxon>
        <taxon>Pseudomonadati</taxon>
        <taxon>Bacteroidota</taxon>
        <taxon>Cytophagia</taxon>
        <taxon>Cytophagales</taxon>
        <taxon>Marivirgaceae</taxon>
        <taxon>Marivirga</taxon>
    </lineage>
</organism>
<keyword evidence="2" id="KW-1185">Reference proteome</keyword>
<comment type="caution">
    <text evidence="1">The sequence shown here is derived from an EMBL/GenBank/DDBJ whole genome shotgun (WGS) entry which is preliminary data.</text>
</comment>